<accession>A0A829HLM0</accession>
<keyword evidence="2" id="KW-1185">Reference proteome</keyword>
<evidence type="ECO:0000313" key="1">
    <source>
        <dbReference type="EMBL" id="EPF93123.1"/>
    </source>
</evidence>
<reference evidence="1 2" key="1">
    <citation type="submission" date="2013-06" db="EMBL/GenBank/DDBJ databases">
        <title>The Genome Sequence of Acinetobacter gyllenbergii CIP 110306.</title>
        <authorList>
            <consortium name="The Broad Institute Genome Sequencing Platform"/>
            <consortium name="The Broad Institute Genome Sequencing Center for Infectious Disease"/>
            <person name="Cerqueira G."/>
            <person name="Feldgarden M."/>
            <person name="Courvalin P."/>
            <person name="Perichon B."/>
            <person name="Grillot-Courvalin C."/>
            <person name="Clermont D."/>
            <person name="Rocha E."/>
            <person name="Yoon E.-J."/>
            <person name="Nemec A."/>
            <person name="Young S.K."/>
            <person name="Zeng Q."/>
            <person name="Gargeya S."/>
            <person name="Fitzgerald M."/>
            <person name="Abouelleil A."/>
            <person name="Alvarado L."/>
            <person name="Berlin A.M."/>
            <person name="Chapman S.B."/>
            <person name="Dewar J."/>
            <person name="Goldberg J."/>
            <person name="Griggs A."/>
            <person name="Gujja S."/>
            <person name="Hansen M."/>
            <person name="Howarth C."/>
            <person name="Imamovic A."/>
            <person name="Larimer J."/>
            <person name="McCowan C."/>
            <person name="Murphy C."/>
            <person name="Pearson M."/>
            <person name="Priest M."/>
            <person name="Roberts A."/>
            <person name="Saif S."/>
            <person name="Shea T."/>
            <person name="Sykes S."/>
            <person name="Wortman J."/>
            <person name="Nusbaum C."/>
            <person name="Birren B."/>
        </authorList>
    </citation>
    <scope>NUCLEOTIDE SEQUENCE [LARGE SCALE GENOMIC DNA]</scope>
    <source>
        <strain evidence="1 2">CIP 110306</strain>
    </source>
</reference>
<comment type="caution">
    <text evidence="1">The sequence shown here is derived from an EMBL/GenBank/DDBJ whole genome shotgun (WGS) entry which is preliminary data.</text>
</comment>
<dbReference type="GeneID" id="99060609"/>
<dbReference type="InterPro" id="IPR046500">
    <property type="entry name" value="DUF6678"/>
</dbReference>
<proteinExistence type="predicted"/>
<organism evidence="1 2">
    <name type="scientific">Acinetobacter gyllenbergii CIP 110306 = MTCC 11365</name>
    <dbReference type="NCBI Taxonomy" id="1217657"/>
    <lineage>
        <taxon>Bacteria</taxon>
        <taxon>Pseudomonadati</taxon>
        <taxon>Pseudomonadota</taxon>
        <taxon>Gammaproteobacteria</taxon>
        <taxon>Moraxellales</taxon>
        <taxon>Moraxellaceae</taxon>
        <taxon>Acinetobacter</taxon>
    </lineage>
</organism>
<dbReference type="Pfam" id="PF20383">
    <property type="entry name" value="DUF6678"/>
    <property type="match status" value="1"/>
</dbReference>
<evidence type="ECO:0000313" key="2">
    <source>
        <dbReference type="Proteomes" id="UP000014523"/>
    </source>
</evidence>
<dbReference type="RefSeq" id="WP_016542793.1">
    <property type="nucleotide sequence ID" value="NZ_ASQH01000020.1"/>
</dbReference>
<gene>
    <name evidence="1" type="ORF">F957_00469</name>
</gene>
<protein>
    <submittedName>
        <fullName evidence="1">Uncharacterized protein</fullName>
    </submittedName>
</protein>
<name>A0A829HLM0_9GAMM</name>
<dbReference type="AlphaFoldDB" id="A0A829HLM0"/>
<dbReference type="Proteomes" id="UP000014523">
    <property type="component" value="Unassembled WGS sequence"/>
</dbReference>
<sequence>MQNPHSIVHYGIDDQQQSIANAVQNGQWVSAANNTKWSELITFMQNDDWGPSYRYCWISNKFISNWDVEWFGHLPYPFAGVLWLDLSTLEHQVEKPWGHKKIIDHSARFKNLLIKIGLEFEQREDVIRIWGYLPKDETDFPPQTNFVQPHHIFSDTWK</sequence>
<dbReference type="EMBL" id="ATGG01000006">
    <property type="protein sequence ID" value="EPF93123.1"/>
    <property type="molecule type" value="Genomic_DNA"/>
</dbReference>